<evidence type="ECO:0000256" key="12">
    <source>
        <dbReference type="ARBA" id="ARBA00039401"/>
    </source>
</evidence>
<gene>
    <name evidence="16" type="ORF">SAMN04489746_0705</name>
</gene>
<dbReference type="PROSITE" id="PS50109">
    <property type="entry name" value="HIS_KIN"/>
    <property type="match status" value="1"/>
</dbReference>
<feature type="transmembrane region" description="Helical" evidence="14">
    <location>
        <begin position="36"/>
        <end position="57"/>
    </location>
</feature>
<dbReference type="Pfam" id="PF02518">
    <property type="entry name" value="HATPase_c"/>
    <property type="match status" value="1"/>
</dbReference>
<evidence type="ECO:0000256" key="4">
    <source>
        <dbReference type="ARBA" id="ARBA00022475"/>
    </source>
</evidence>
<reference evidence="16 17" key="1">
    <citation type="submission" date="2016-10" db="EMBL/GenBank/DDBJ databases">
        <authorList>
            <person name="Varghese N."/>
            <person name="Submissions S."/>
        </authorList>
    </citation>
    <scope>NUCLEOTIDE SEQUENCE [LARGE SCALE GENOMIC DNA]</scope>
    <source>
        <strain evidence="16 17">DSM 20586</strain>
    </source>
</reference>
<protein>
    <recommendedName>
        <fullName evidence="12">Sensor-like histidine kinase SenX3</fullName>
        <ecNumber evidence="3">2.7.13.3</ecNumber>
    </recommendedName>
</protein>
<evidence type="ECO:0000259" key="15">
    <source>
        <dbReference type="PROSITE" id="PS50109"/>
    </source>
</evidence>
<dbReference type="InterPro" id="IPR003594">
    <property type="entry name" value="HATPase_dom"/>
</dbReference>
<keyword evidence="9 14" id="KW-1133">Transmembrane helix</keyword>
<evidence type="ECO:0000256" key="14">
    <source>
        <dbReference type="SAM" id="Phobius"/>
    </source>
</evidence>
<dbReference type="GO" id="GO:0016036">
    <property type="term" value="P:cellular response to phosphate starvation"/>
    <property type="evidence" value="ECO:0007669"/>
    <property type="project" value="TreeGrafter"/>
</dbReference>
<comment type="subcellular location">
    <subcellularLocation>
        <location evidence="2">Cell membrane</location>
        <topology evidence="2">Multi-pass membrane protein</topology>
    </subcellularLocation>
</comment>
<dbReference type="GO" id="GO:0005886">
    <property type="term" value="C:plasma membrane"/>
    <property type="evidence" value="ECO:0007669"/>
    <property type="project" value="UniProtKB-SubCell"/>
</dbReference>
<evidence type="ECO:0000256" key="1">
    <source>
        <dbReference type="ARBA" id="ARBA00000085"/>
    </source>
</evidence>
<dbReference type="InterPro" id="IPR004358">
    <property type="entry name" value="Sig_transdc_His_kin-like_C"/>
</dbReference>
<dbReference type="Proteomes" id="UP000183687">
    <property type="component" value="Unassembled WGS sequence"/>
</dbReference>
<keyword evidence="6" id="KW-0808">Transferase</keyword>
<evidence type="ECO:0000256" key="10">
    <source>
        <dbReference type="ARBA" id="ARBA00023012"/>
    </source>
</evidence>
<keyword evidence="8 16" id="KW-0418">Kinase</keyword>
<evidence type="ECO:0000313" key="17">
    <source>
        <dbReference type="Proteomes" id="UP000183687"/>
    </source>
</evidence>
<name>A0AB38A649_9ACTN</name>
<feature type="domain" description="Histidine kinase" evidence="15">
    <location>
        <begin position="128"/>
        <end position="378"/>
    </location>
</feature>
<keyword evidence="5" id="KW-0597">Phosphoprotein</keyword>
<dbReference type="PRINTS" id="PR00344">
    <property type="entry name" value="BCTRLSENSOR"/>
</dbReference>
<dbReference type="InterPro" id="IPR036890">
    <property type="entry name" value="HATPase_C_sf"/>
</dbReference>
<dbReference type="Gene3D" id="3.30.565.10">
    <property type="entry name" value="Histidine kinase-like ATPase, C-terminal domain"/>
    <property type="match status" value="1"/>
</dbReference>
<keyword evidence="11 14" id="KW-0472">Membrane</keyword>
<keyword evidence="10" id="KW-0902">Two-component regulatory system</keyword>
<dbReference type="EC" id="2.7.13.3" evidence="3"/>
<evidence type="ECO:0000313" key="16">
    <source>
        <dbReference type="EMBL" id="SEB60075.1"/>
    </source>
</evidence>
<keyword evidence="7 14" id="KW-0812">Transmembrane</keyword>
<evidence type="ECO:0000256" key="3">
    <source>
        <dbReference type="ARBA" id="ARBA00012438"/>
    </source>
</evidence>
<evidence type="ECO:0000256" key="5">
    <source>
        <dbReference type="ARBA" id="ARBA00022553"/>
    </source>
</evidence>
<dbReference type="InterPro" id="IPR036097">
    <property type="entry name" value="HisK_dim/P_sf"/>
</dbReference>
<keyword evidence="4" id="KW-1003">Cell membrane</keyword>
<dbReference type="RefSeq" id="WP_002563195.1">
    <property type="nucleotide sequence ID" value="NZ_CALJSN010000004.1"/>
</dbReference>
<accession>A0AB38A649</accession>
<dbReference type="GO" id="GO:0004721">
    <property type="term" value="F:phosphoprotein phosphatase activity"/>
    <property type="evidence" value="ECO:0007669"/>
    <property type="project" value="TreeGrafter"/>
</dbReference>
<evidence type="ECO:0000256" key="2">
    <source>
        <dbReference type="ARBA" id="ARBA00004651"/>
    </source>
</evidence>
<comment type="catalytic activity">
    <reaction evidence="1">
        <text>ATP + protein L-histidine = ADP + protein N-phospho-L-histidine.</text>
        <dbReference type="EC" id="2.7.13.3"/>
    </reaction>
</comment>
<dbReference type="InterPro" id="IPR050351">
    <property type="entry name" value="BphY/WalK/GraS-like"/>
</dbReference>
<dbReference type="AlphaFoldDB" id="A0AB38A649"/>
<proteinExistence type="predicted"/>
<dbReference type="SMART" id="SM00387">
    <property type="entry name" value="HATPase_c"/>
    <property type="match status" value="1"/>
</dbReference>
<sequence>MLFSYGKSHVSSLVCCLLAAAIPALLAYVAGMSLDFCLLCMLLVLMMLAIAGAVNYLRVASFLRSLERIAQQTKDVPAAHAAIELLERPDFYEGELAYNALRTIVLGSQRQTAEAQAQMNQYRDYIETWVHEIKTPLAAARLMLQNEPTSYARGLQAELSRTEELAEQALYLARSTSVEKDYVICQTSLTTVVNTAIKSRMHTLIAAGMHVDTSDVVAQDLQVACDSKWLVFIIGQLIDNAVRYRKEQSQSADMQEAATQSASAQGASTQDASAQDAGAQNSTCAPTVRFSARICNDNTAYERIDLHIWDNGCGIAPEDISRVFDRGFTGQNGRKHARSTGIGLYLVAQLCCKMGQTVTLTSLQGEWTDVCIGLPNLQK</sequence>
<evidence type="ECO:0000256" key="13">
    <source>
        <dbReference type="SAM" id="MobiDB-lite"/>
    </source>
</evidence>
<feature type="transmembrane region" description="Helical" evidence="14">
    <location>
        <begin position="12"/>
        <end position="30"/>
    </location>
</feature>
<evidence type="ECO:0000256" key="11">
    <source>
        <dbReference type="ARBA" id="ARBA00023136"/>
    </source>
</evidence>
<dbReference type="SUPFAM" id="SSF47384">
    <property type="entry name" value="Homodimeric domain of signal transducing histidine kinase"/>
    <property type="match status" value="1"/>
</dbReference>
<feature type="region of interest" description="Disordered" evidence="13">
    <location>
        <begin position="253"/>
        <end position="275"/>
    </location>
</feature>
<evidence type="ECO:0000256" key="7">
    <source>
        <dbReference type="ARBA" id="ARBA00022692"/>
    </source>
</evidence>
<dbReference type="SUPFAM" id="SSF55874">
    <property type="entry name" value="ATPase domain of HSP90 chaperone/DNA topoisomerase II/histidine kinase"/>
    <property type="match status" value="1"/>
</dbReference>
<feature type="compositionally biased region" description="Low complexity" evidence="13">
    <location>
        <begin position="257"/>
        <end position="275"/>
    </location>
</feature>
<dbReference type="GO" id="GO:0000155">
    <property type="term" value="F:phosphorelay sensor kinase activity"/>
    <property type="evidence" value="ECO:0007669"/>
    <property type="project" value="InterPro"/>
</dbReference>
<dbReference type="PANTHER" id="PTHR45453:SF2">
    <property type="entry name" value="HISTIDINE KINASE"/>
    <property type="match status" value="1"/>
</dbReference>
<dbReference type="PANTHER" id="PTHR45453">
    <property type="entry name" value="PHOSPHATE REGULON SENSOR PROTEIN PHOR"/>
    <property type="match status" value="1"/>
</dbReference>
<evidence type="ECO:0000256" key="6">
    <source>
        <dbReference type="ARBA" id="ARBA00022679"/>
    </source>
</evidence>
<evidence type="ECO:0000256" key="8">
    <source>
        <dbReference type="ARBA" id="ARBA00022777"/>
    </source>
</evidence>
<dbReference type="InterPro" id="IPR005467">
    <property type="entry name" value="His_kinase_dom"/>
</dbReference>
<dbReference type="EMBL" id="FNSH01000001">
    <property type="protein sequence ID" value="SEB60075.1"/>
    <property type="molecule type" value="Genomic_DNA"/>
</dbReference>
<comment type="caution">
    <text evidence="16">The sequence shown here is derived from an EMBL/GenBank/DDBJ whole genome shotgun (WGS) entry which is preliminary data.</text>
</comment>
<evidence type="ECO:0000256" key="9">
    <source>
        <dbReference type="ARBA" id="ARBA00022989"/>
    </source>
</evidence>
<dbReference type="InterPro" id="IPR003661">
    <property type="entry name" value="HisK_dim/P_dom"/>
</dbReference>
<dbReference type="CDD" id="cd00082">
    <property type="entry name" value="HisKA"/>
    <property type="match status" value="1"/>
</dbReference>
<organism evidence="16 17">
    <name type="scientific">Atopobium minutum</name>
    <dbReference type="NCBI Taxonomy" id="1381"/>
    <lineage>
        <taxon>Bacteria</taxon>
        <taxon>Bacillati</taxon>
        <taxon>Actinomycetota</taxon>
        <taxon>Coriobacteriia</taxon>
        <taxon>Coriobacteriales</taxon>
        <taxon>Atopobiaceae</taxon>
        <taxon>Atopobium</taxon>
    </lineage>
</organism>